<feature type="compositionally biased region" description="Polar residues" evidence="11">
    <location>
        <begin position="9"/>
        <end position="32"/>
    </location>
</feature>
<evidence type="ECO:0000313" key="15">
    <source>
        <dbReference type="EMBL" id="GAA4451642.1"/>
    </source>
</evidence>
<comment type="caution">
    <text evidence="15">The sequence shown here is derived from an EMBL/GenBank/DDBJ whole genome shotgun (WGS) entry which is preliminary data.</text>
</comment>
<reference evidence="16" key="1">
    <citation type="journal article" date="2019" name="Int. J. Syst. Evol. Microbiol.">
        <title>The Global Catalogue of Microorganisms (GCM) 10K type strain sequencing project: providing services to taxonomists for standard genome sequencing and annotation.</title>
        <authorList>
            <consortium name="The Broad Institute Genomics Platform"/>
            <consortium name="The Broad Institute Genome Sequencing Center for Infectious Disease"/>
            <person name="Wu L."/>
            <person name="Ma J."/>
        </authorList>
    </citation>
    <scope>NUCLEOTIDE SEQUENCE [LARGE SCALE GENOMIC DNA]</scope>
    <source>
        <strain evidence="16">JCM 17927</strain>
    </source>
</reference>
<proteinExistence type="predicted"/>
<keyword evidence="5" id="KW-0851">Voltage-gated channel</keyword>
<keyword evidence="8" id="KW-0406">Ion transport</keyword>
<sequence length="344" mass="38923">MNFKRTGIGSATKSGLSSGKRTLASHRNSTLVEQEEKRQDLGFGTRINSSYARLINKDGSFNVSRVHASFWHRLNLYHRLITMSWPKFLLLVFAAYMTVNAIFSILYLLAGPEYLKGLPESNTGNRFWGAFFFSAQTLTTVGYGHVSPSGYLTSAIAAFESMIGLLAFALATGLLYGRFSRPIAHVRFSRNAVFGPYLDVNAWMFRIINQRSNQLIDVEVEVSLSQLETKPDGTPFRRYYLLKLERSKVNFFPANWTLVHPITESSPLYGCTPEQLEESDAEFLILLRAVDDTFSQMVHARTSYRADEVLWGRKFRSMVDSKTSGNYSLDMDTFDDTSEVPLNS</sequence>
<evidence type="ECO:0000256" key="1">
    <source>
        <dbReference type="ARBA" id="ARBA00004141"/>
    </source>
</evidence>
<dbReference type="Gene3D" id="2.60.40.1400">
    <property type="entry name" value="G protein-activated inward rectifier potassium channel 1"/>
    <property type="match status" value="1"/>
</dbReference>
<organism evidence="15 16">
    <name type="scientific">Nibrella saemangeumensis</name>
    <dbReference type="NCBI Taxonomy" id="1084526"/>
    <lineage>
        <taxon>Bacteria</taxon>
        <taxon>Pseudomonadati</taxon>
        <taxon>Bacteroidota</taxon>
        <taxon>Cytophagia</taxon>
        <taxon>Cytophagales</taxon>
        <taxon>Spirosomataceae</taxon>
        <taxon>Nibrella</taxon>
    </lineage>
</organism>
<keyword evidence="9 12" id="KW-0472">Membrane</keyword>
<keyword evidence="7 12" id="KW-1133">Transmembrane helix</keyword>
<accession>A0ABP8MJE0</accession>
<name>A0ABP8MJE0_9BACT</name>
<dbReference type="Proteomes" id="UP001501175">
    <property type="component" value="Unassembled WGS sequence"/>
</dbReference>
<evidence type="ECO:0000256" key="9">
    <source>
        <dbReference type="ARBA" id="ARBA00023136"/>
    </source>
</evidence>
<dbReference type="InterPro" id="IPR016449">
    <property type="entry name" value="K_chnl_inward-rec_Kir"/>
</dbReference>
<dbReference type="InterPro" id="IPR013099">
    <property type="entry name" value="K_chnl_dom"/>
</dbReference>
<dbReference type="RefSeq" id="WP_345241913.1">
    <property type="nucleotide sequence ID" value="NZ_BAABHD010000021.1"/>
</dbReference>
<dbReference type="Pfam" id="PF17655">
    <property type="entry name" value="IRK_C"/>
    <property type="match status" value="1"/>
</dbReference>
<keyword evidence="4 12" id="KW-0812">Transmembrane</keyword>
<feature type="transmembrane region" description="Helical" evidence="12">
    <location>
        <begin position="151"/>
        <end position="177"/>
    </location>
</feature>
<feature type="domain" description="Inward rectifier potassium channel C-terminal" evidence="14">
    <location>
        <begin position="186"/>
        <end position="342"/>
    </location>
</feature>
<keyword evidence="16" id="KW-1185">Reference proteome</keyword>
<feature type="region of interest" description="Disordered" evidence="11">
    <location>
        <begin position="1"/>
        <end position="37"/>
    </location>
</feature>
<keyword evidence="3" id="KW-0633">Potassium transport</keyword>
<evidence type="ECO:0000256" key="4">
    <source>
        <dbReference type="ARBA" id="ARBA00022692"/>
    </source>
</evidence>
<evidence type="ECO:0000256" key="10">
    <source>
        <dbReference type="ARBA" id="ARBA00023303"/>
    </source>
</evidence>
<evidence type="ECO:0000259" key="13">
    <source>
        <dbReference type="Pfam" id="PF07885"/>
    </source>
</evidence>
<dbReference type="Gene3D" id="1.10.287.70">
    <property type="match status" value="1"/>
</dbReference>
<evidence type="ECO:0000256" key="6">
    <source>
        <dbReference type="ARBA" id="ARBA00022958"/>
    </source>
</evidence>
<dbReference type="PRINTS" id="PR01320">
    <property type="entry name" value="KIRCHANNEL"/>
</dbReference>
<evidence type="ECO:0000259" key="14">
    <source>
        <dbReference type="Pfam" id="PF17655"/>
    </source>
</evidence>
<dbReference type="InterPro" id="IPR013518">
    <property type="entry name" value="K_chnl_inward-rec_Kir_cyto"/>
</dbReference>
<feature type="domain" description="Potassium channel" evidence="13">
    <location>
        <begin position="106"/>
        <end position="175"/>
    </location>
</feature>
<dbReference type="InterPro" id="IPR014756">
    <property type="entry name" value="Ig_E-set"/>
</dbReference>
<keyword evidence="6" id="KW-0630">Potassium</keyword>
<gene>
    <name evidence="15" type="ORF">GCM10023189_13760</name>
</gene>
<evidence type="ECO:0000256" key="2">
    <source>
        <dbReference type="ARBA" id="ARBA00022448"/>
    </source>
</evidence>
<protein>
    <submittedName>
        <fullName evidence="15">Ion channel</fullName>
    </submittedName>
</protein>
<dbReference type="SUPFAM" id="SSF81296">
    <property type="entry name" value="E set domains"/>
    <property type="match status" value="1"/>
</dbReference>
<evidence type="ECO:0000256" key="7">
    <source>
        <dbReference type="ARBA" id="ARBA00022989"/>
    </source>
</evidence>
<evidence type="ECO:0000256" key="11">
    <source>
        <dbReference type="SAM" id="MobiDB-lite"/>
    </source>
</evidence>
<dbReference type="EMBL" id="BAABHD010000021">
    <property type="protein sequence ID" value="GAA4451642.1"/>
    <property type="molecule type" value="Genomic_DNA"/>
</dbReference>
<keyword evidence="2" id="KW-0813">Transport</keyword>
<keyword evidence="10" id="KW-0407">Ion channel</keyword>
<evidence type="ECO:0000256" key="5">
    <source>
        <dbReference type="ARBA" id="ARBA00022882"/>
    </source>
</evidence>
<dbReference type="InterPro" id="IPR041647">
    <property type="entry name" value="IRK_C"/>
</dbReference>
<evidence type="ECO:0000256" key="12">
    <source>
        <dbReference type="SAM" id="Phobius"/>
    </source>
</evidence>
<dbReference type="PANTHER" id="PTHR11767">
    <property type="entry name" value="INWARD RECTIFIER POTASSIUM CHANNEL"/>
    <property type="match status" value="1"/>
</dbReference>
<comment type="subcellular location">
    <subcellularLocation>
        <location evidence="1">Membrane</location>
        <topology evidence="1">Multi-pass membrane protein</topology>
    </subcellularLocation>
</comment>
<dbReference type="Pfam" id="PF07885">
    <property type="entry name" value="Ion_trans_2"/>
    <property type="match status" value="1"/>
</dbReference>
<dbReference type="SUPFAM" id="SSF81324">
    <property type="entry name" value="Voltage-gated potassium channels"/>
    <property type="match status" value="1"/>
</dbReference>
<evidence type="ECO:0000313" key="16">
    <source>
        <dbReference type="Proteomes" id="UP001501175"/>
    </source>
</evidence>
<evidence type="ECO:0000256" key="8">
    <source>
        <dbReference type="ARBA" id="ARBA00023065"/>
    </source>
</evidence>
<evidence type="ECO:0000256" key="3">
    <source>
        <dbReference type="ARBA" id="ARBA00022538"/>
    </source>
</evidence>
<feature type="transmembrane region" description="Helical" evidence="12">
    <location>
        <begin position="88"/>
        <end position="110"/>
    </location>
</feature>